<dbReference type="Gramene" id="AET4Gv20128100.71">
    <property type="protein sequence ID" value="AET4Gv20128100.71"/>
    <property type="gene ID" value="AET4Gv20128100"/>
</dbReference>
<reference evidence="3" key="1">
    <citation type="journal article" date="2014" name="Science">
        <title>Ancient hybridizations among the ancestral genomes of bread wheat.</title>
        <authorList>
            <consortium name="International Wheat Genome Sequencing Consortium,"/>
            <person name="Marcussen T."/>
            <person name="Sandve S.R."/>
            <person name="Heier L."/>
            <person name="Spannagl M."/>
            <person name="Pfeifer M."/>
            <person name="Jakobsen K.S."/>
            <person name="Wulff B.B."/>
            <person name="Steuernagel B."/>
            <person name="Mayer K.F."/>
            <person name="Olsen O.A."/>
        </authorList>
    </citation>
    <scope>NUCLEOTIDE SEQUENCE [LARGE SCALE GENOMIC DNA]</scope>
    <source>
        <strain evidence="3">cv. AL8/78</strain>
    </source>
</reference>
<feature type="compositionally biased region" description="Low complexity" evidence="1">
    <location>
        <begin position="18"/>
        <end position="31"/>
    </location>
</feature>
<keyword evidence="3" id="KW-1185">Reference proteome</keyword>
<reference evidence="2" key="5">
    <citation type="journal article" date="2021" name="G3 (Bethesda)">
        <title>Aegilops tauschii genome assembly Aet v5.0 features greater sequence contiguity and improved annotation.</title>
        <authorList>
            <person name="Wang L."/>
            <person name="Zhu T."/>
            <person name="Rodriguez J.C."/>
            <person name="Deal K.R."/>
            <person name="Dubcovsky J."/>
            <person name="McGuire P.E."/>
            <person name="Lux T."/>
            <person name="Spannagl M."/>
            <person name="Mayer K.F.X."/>
            <person name="Baldrich P."/>
            <person name="Meyers B.C."/>
            <person name="Huo N."/>
            <person name="Gu Y.Q."/>
            <person name="Zhou H."/>
            <person name="Devos K.M."/>
            <person name="Bennetzen J.L."/>
            <person name="Unver T."/>
            <person name="Budak H."/>
            <person name="Gulick P.J."/>
            <person name="Galiba G."/>
            <person name="Kalapos B."/>
            <person name="Nelson D.R."/>
            <person name="Li P."/>
            <person name="You F.M."/>
            <person name="Luo M.C."/>
            <person name="Dvorak J."/>
        </authorList>
    </citation>
    <scope>NUCLEOTIDE SEQUENCE [LARGE SCALE GENOMIC DNA]</scope>
    <source>
        <strain evidence="2">cv. AL8/78</strain>
    </source>
</reference>
<evidence type="ECO:0000256" key="1">
    <source>
        <dbReference type="SAM" id="MobiDB-lite"/>
    </source>
</evidence>
<dbReference type="AlphaFoldDB" id="A0A453HAQ1"/>
<evidence type="ECO:0000313" key="2">
    <source>
        <dbReference type="EnsemblPlants" id="AET4Gv20128100.71"/>
    </source>
</evidence>
<evidence type="ECO:0000313" key="3">
    <source>
        <dbReference type="Proteomes" id="UP000015105"/>
    </source>
</evidence>
<protein>
    <submittedName>
        <fullName evidence="2">Uncharacterized protein</fullName>
    </submittedName>
</protein>
<dbReference type="Proteomes" id="UP000015105">
    <property type="component" value="Chromosome 4D"/>
</dbReference>
<dbReference type="EnsemblPlants" id="AET4Gv20128100.71">
    <property type="protein sequence ID" value="AET4Gv20128100.71"/>
    <property type="gene ID" value="AET4Gv20128100"/>
</dbReference>
<feature type="region of interest" description="Disordered" evidence="1">
    <location>
        <begin position="1"/>
        <end position="37"/>
    </location>
</feature>
<proteinExistence type="predicted"/>
<name>A0A453HAQ1_AEGTS</name>
<sequence length="37" mass="3953">MMSWSPGRSNPRAHTTTQLHGLHAAAQHHGLYATAAS</sequence>
<organism evidence="2 3">
    <name type="scientific">Aegilops tauschii subsp. strangulata</name>
    <name type="common">Goatgrass</name>
    <dbReference type="NCBI Taxonomy" id="200361"/>
    <lineage>
        <taxon>Eukaryota</taxon>
        <taxon>Viridiplantae</taxon>
        <taxon>Streptophyta</taxon>
        <taxon>Embryophyta</taxon>
        <taxon>Tracheophyta</taxon>
        <taxon>Spermatophyta</taxon>
        <taxon>Magnoliopsida</taxon>
        <taxon>Liliopsida</taxon>
        <taxon>Poales</taxon>
        <taxon>Poaceae</taxon>
        <taxon>BOP clade</taxon>
        <taxon>Pooideae</taxon>
        <taxon>Triticodae</taxon>
        <taxon>Triticeae</taxon>
        <taxon>Triticinae</taxon>
        <taxon>Aegilops</taxon>
    </lineage>
</organism>
<reference evidence="3" key="2">
    <citation type="journal article" date="2017" name="Nat. Plants">
        <title>The Aegilops tauschii genome reveals multiple impacts of transposons.</title>
        <authorList>
            <person name="Zhao G."/>
            <person name="Zou C."/>
            <person name="Li K."/>
            <person name="Wang K."/>
            <person name="Li T."/>
            <person name="Gao L."/>
            <person name="Zhang X."/>
            <person name="Wang H."/>
            <person name="Yang Z."/>
            <person name="Liu X."/>
            <person name="Jiang W."/>
            <person name="Mao L."/>
            <person name="Kong X."/>
            <person name="Jiao Y."/>
            <person name="Jia J."/>
        </authorList>
    </citation>
    <scope>NUCLEOTIDE SEQUENCE [LARGE SCALE GENOMIC DNA]</scope>
    <source>
        <strain evidence="3">cv. AL8/78</strain>
    </source>
</reference>
<reference evidence="2" key="4">
    <citation type="submission" date="2019-03" db="UniProtKB">
        <authorList>
            <consortium name="EnsemblPlants"/>
        </authorList>
    </citation>
    <scope>IDENTIFICATION</scope>
</reference>
<accession>A0A453HAQ1</accession>
<feature type="compositionally biased region" description="Polar residues" evidence="1">
    <location>
        <begin position="1"/>
        <end position="17"/>
    </location>
</feature>
<reference evidence="2" key="3">
    <citation type="journal article" date="2017" name="Nature">
        <title>Genome sequence of the progenitor of the wheat D genome Aegilops tauschii.</title>
        <authorList>
            <person name="Luo M.C."/>
            <person name="Gu Y.Q."/>
            <person name="Puiu D."/>
            <person name="Wang H."/>
            <person name="Twardziok S.O."/>
            <person name="Deal K.R."/>
            <person name="Huo N."/>
            <person name="Zhu T."/>
            <person name="Wang L."/>
            <person name="Wang Y."/>
            <person name="McGuire P.E."/>
            <person name="Liu S."/>
            <person name="Long H."/>
            <person name="Ramasamy R.K."/>
            <person name="Rodriguez J.C."/>
            <person name="Van S.L."/>
            <person name="Yuan L."/>
            <person name="Wang Z."/>
            <person name="Xia Z."/>
            <person name="Xiao L."/>
            <person name="Anderson O.D."/>
            <person name="Ouyang S."/>
            <person name="Liang Y."/>
            <person name="Zimin A.V."/>
            <person name="Pertea G."/>
            <person name="Qi P."/>
            <person name="Bennetzen J.L."/>
            <person name="Dai X."/>
            <person name="Dawson M.W."/>
            <person name="Muller H.G."/>
            <person name="Kugler K."/>
            <person name="Rivarola-Duarte L."/>
            <person name="Spannagl M."/>
            <person name="Mayer K.F.X."/>
            <person name="Lu F.H."/>
            <person name="Bevan M.W."/>
            <person name="Leroy P."/>
            <person name="Li P."/>
            <person name="You F.M."/>
            <person name="Sun Q."/>
            <person name="Liu Z."/>
            <person name="Lyons E."/>
            <person name="Wicker T."/>
            <person name="Salzberg S.L."/>
            <person name="Devos K.M."/>
            <person name="Dvorak J."/>
        </authorList>
    </citation>
    <scope>NUCLEOTIDE SEQUENCE [LARGE SCALE GENOMIC DNA]</scope>
    <source>
        <strain evidence="2">cv. AL8/78</strain>
    </source>
</reference>